<name>A0ABR2VTW2_9FUNG</name>
<evidence type="ECO:0000313" key="3">
    <source>
        <dbReference type="Proteomes" id="UP001479436"/>
    </source>
</evidence>
<evidence type="ECO:0000256" key="1">
    <source>
        <dbReference type="SAM" id="MobiDB-lite"/>
    </source>
</evidence>
<comment type="caution">
    <text evidence="2">The sequence shown here is derived from an EMBL/GenBank/DDBJ whole genome shotgun (WGS) entry which is preliminary data.</text>
</comment>
<protein>
    <submittedName>
        <fullName evidence="2">Uncharacterized protein</fullName>
    </submittedName>
</protein>
<keyword evidence="3" id="KW-1185">Reference proteome</keyword>
<evidence type="ECO:0000313" key="2">
    <source>
        <dbReference type="EMBL" id="KAK9702028.1"/>
    </source>
</evidence>
<gene>
    <name evidence="2" type="ORF">K7432_011431</name>
</gene>
<reference evidence="2 3" key="1">
    <citation type="submission" date="2023-04" db="EMBL/GenBank/DDBJ databases">
        <title>Genome of Basidiobolus ranarum AG-B5.</title>
        <authorList>
            <person name="Stajich J.E."/>
            <person name="Carter-House D."/>
            <person name="Gryganskyi A."/>
        </authorList>
    </citation>
    <scope>NUCLEOTIDE SEQUENCE [LARGE SCALE GENOMIC DNA]</scope>
    <source>
        <strain evidence="2 3">AG-B5</strain>
    </source>
</reference>
<accession>A0ABR2VTW2</accession>
<feature type="compositionally biased region" description="Basic and acidic residues" evidence="1">
    <location>
        <begin position="47"/>
        <end position="69"/>
    </location>
</feature>
<feature type="region of interest" description="Disordered" evidence="1">
    <location>
        <begin position="19"/>
        <end position="69"/>
    </location>
</feature>
<sequence length="167" mass="19040">MGYMCVVDTKRNGSTVYEKNEAKKQKTNAKRYTEPEESSPVCLSCHQEGHKSSRSKDCPNHKMTKQEQPEKGLVKKIVHAYCYQYVCGGIHVWPDDLPEAYNDKMPAIEEICRELSAIDMPKPVTLSASPGVYIPMLASIMRKYEVGNTHPKPCKWSYPQSSYFTQQ</sequence>
<dbReference type="Proteomes" id="UP001479436">
    <property type="component" value="Unassembled WGS sequence"/>
</dbReference>
<organism evidence="2 3">
    <name type="scientific">Basidiobolus ranarum</name>
    <dbReference type="NCBI Taxonomy" id="34480"/>
    <lineage>
        <taxon>Eukaryota</taxon>
        <taxon>Fungi</taxon>
        <taxon>Fungi incertae sedis</taxon>
        <taxon>Zoopagomycota</taxon>
        <taxon>Entomophthoromycotina</taxon>
        <taxon>Basidiobolomycetes</taxon>
        <taxon>Basidiobolales</taxon>
        <taxon>Basidiobolaceae</taxon>
        <taxon>Basidiobolus</taxon>
    </lineage>
</organism>
<proteinExistence type="predicted"/>
<dbReference type="EMBL" id="JASJQH010007758">
    <property type="protein sequence ID" value="KAK9702028.1"/>
    <property type="molecule type" value="Genomic_DNA"/>
</dbReference>